<gene>
    <name evidence="1" type="ORF">LCGC14_0526380</name>
</gene>
<dbReference type="AlphaFoldDB" id="A0A0F9V550"/>
<proteinExistence type="predicted"/>
<sequence>MTKTDDILDAVNEVIKRQETITMATSFTDIMDSMSMLEVLLILEEKGYQTTHINVGEMDTVQGLIDIL</sequence>
<dbReference type="InterPro" id="IPR036736">
    <property type="entry name" value="ACP-like_sf"/>
</dbReference>
<accession>A0A0F9V550</accession>
<dbReference type="EMBL" id="LAZR01000675">
    <property type="protein sequence ID" value="KKN61013.1"/>
    <property type="molecule type" value="Genomic_DNA"/>
</dbReference>
<organism evidence="1">
    <name type="scientific">marine sediment metagenome</name>
    <dbReference type="NCBI Taxonomy" id="412755"/>
    <lineage>
        <taxon>unclassified sequences</taxon>
        <taxon>metagenomes</taxon>
        <taxon>ecological metagenomes</taxon>
    </lineage>
</organism>
<evidence type="ECO:0008006" key="2">
    <source>
        <dbReference type="Google" id="ProtNLM"/>
    </source>
</evidence>
<name>A0A0F9V550_9ZZZZ</name>
<dbReference type="SUPFAM" id="SSF47336">
    <property type="entry name" value="ACP-like"/>
    <property type="match status" value="1"/>
</dbReference>
<comment type="caution">
    <text evidence="1">The sequence shown here is derived from an EMBL/GenBank/DDBJ whole genome shotgun (WGS) entry which is preliminary data.</text>
</comment>
<evidence type="ECO:0000313" key="1">
    <source>
        <dbReference type="EMBL" id="KKN61013.1"/>
    </source>
</evidence>
<protein>
    <recommendedName>
        <fullName evidence="2">Carrier domain-containing protein</fullName>
    </recommendedName>
</protein>
<reference evidence="1" key="1">
    <citation type="journal article" date="2015" name="Nature">
        <title>Complex archaea that bridge the gap between prokaryotes and eukaryotes.</title>
        <authorList>
            <person name="Spang A."/>
            <person name="Saw J.H."/>
            <person name="Jorgensen S.L."/>
            <person name="Zaremba-Niedzwiedzka K."/>
            <person name="Martijn J."/>
            <person name="Lind A.E."/>
            <person name="van Eijk R."/>
            <person name="Schleper C."/>
            <person name="Guy L."/>
            <person name="Ettema T.J."/>
        </authorList>
    </citation>
    <scope>NUCLEOTIDE SEQUENCE</scope>
</reference>